<protein>
    <recommendedName>
        <fullName evidence="3 4">Dephospho-CoA kinase</fullName>
        <ecNumber evidence="3 4">2.7.1.24</ecNumber>
    </recommendedName>
    <alternativeName>
        <fullName evidence="3">Dephosphocoenzyme A kinase</fullName>
    </alternativeName>
</protein>
<dbReference type="PANTHER" id="PTHR10695:SF46">
    <property type="entry name" value="BIFUNCTIONAL COENZYME A SYNTHASE-RELATED"/>
    <property type="match status" value="1"/>
</dbReference>
<evidence type="ECO:0000256" key="2">
    <source>
        <dbReference type="ARBA" id="ARBA00022840"/>
    </source>
</evidence>
<comment type="similarity">
    <text evidence="3">Belongs to the CoaE family.</text>
</comment>
<dbReference type="Gene3D" id="3.40.50.300">
    <property type="entry name" value="P-loop containing nucleotide triphosphate hydrolases"/>
    <property type="match status" value="1"/>
</dbReference>
<sequence>MDVVGLTGGIAAGKSTVAGRLAELGAIVIDADQLAREAVQPGSPGLDAVVQRFGVAVLSDDGSLDRAALGRIVFADEEARRALNGIVHPEVRRRYAEAVADARAQNPDAVIVYDVPLLAEARAADEFGTIVVVDAPAEMRIARLVELRGMDRREAENRVGSQISDADRRAMADVVVDSSGTLEHTLAQTDALWRRLVAERDGG</sequence>
<comment type="pathway">
    <text evidence="3">Cofactor biosynthesis; coenzyme A biosynthesis; CoA from (R)-pantothenate: step 5/5.</text>
</comment>
<comment type="catalytic activity">
    <reaction evidence="3">
        <text>3'-dephospho-CoA + ATP = ADP + CoA + H(+)</text>
        <dbReference type="Rhea" id="RHEA:18245"/>
        <dbReference type="ChEBI" id="CHEBI:15378"/>
        <dbReference type="ChEBI" id="CHEBI:30616"/>
        <dbReference type="ChEBI" id="CHEBI:57287"/>
        <dbReference type="ChEBI" id="CHEBI:57328"/>
        <dbReference type="ChEBI" id="CHEBI:456216"/>
        <dbReference type="EC" id="2.7.1.24"/>
    </reaction>
</comment>
<dbReference type="NCBIfam" id="TIGR00152">
    <property type="entry name" value="dephospho-CoA kinase"/>
    <property type="match status" value="1"/>
</dbReference>
<dbReference type="PROSITE" id="PS51219">
    <property type="entry name" value="DPCK"/>
    <property type="match status" value="1"/>
</dbReference>
<dbReference type="GO" id="GO:0005737">
    <property type="term" value="C:cytoplasm"/>
    <property type="evidence" value="ECO:0007669"/>
    <property type="project" value="UniProtKB-SubCell"/>
</dbReference>
<dbReference type="RefSeq" id="WP_130280492.1">
    <property type="nucleotide sequence ID" value="NZ_SGXT01000011.1"/>
</dbReference>
<dbReference type="GO" id="GO:0005524">
    <property type="term" value="F:ATP binding"/>
    <property type="evidence" value="ECO:0007669"/>
    <property type="project" value="UniProtKB-UniRule"/>
</dbReference>
<organism evidence="5 6">
    <name type="scientific">Microcella alkaliphila</name>
    <dbReference type="NCBI Taxonomy" id="279828"/>
    <lineage>
        <taxon>Bacteria</taxon>
        <taxon>Bacillati</taxon>
        <taxon>Actinomycetota</taxon>
        <taxon>Actinomycetes</taxon>
        <taxon>Micrococcales</taxon>
        <taxon>Microbacteriaceae</taxon>
        <taxon>Microcella</taxon>
    </lineage>
</organism>
<dbReference type="Pfam" id="PF01121">
    <property type="entry name" value="CoaE"/>
    <property type="match status" value="1"/>
</dbReference>
<keyword evidence="2 3" id="KW-0067">ATP-binding</keyword>
<evidence type="ECO:0000313" key="6">
    <source>
        <dbReference type="Proteomes" id="UP000292408"/>
    </source>
</evidence>
<dbReference type="UniPathway" id="UPA00241">
    <property type="reaction ID" value="UER00356"/>
</dbReference>
<evidence type="ECO:0000256" key="1">
    <source>
        <dbReference type="ARBA" id="ARBA00022741"/>
    </source>
</evidence>
<reference evidence="5 6" key="1">
    <citation type="journal article" date="2015" name="Stand. Genomic Sci.">
        <title>Genomic Encyclopedia of Bacterial and Archaeal Type Strains, Phase III: the genomes of soil and plant-associated and newly described type strains.</title>
        <authorList>
            <person name="Whitman W.B."/>
            <person name="Woyke T."/>
            <person name="Klenk H.P."/>
            <person name="Zhou Y."/>
            <person name="Lilburn T.G."/>
            <person name="Beck B.J."/>
            <person name="De Vos P."/>
            <person name="Vandamme P."/>
            <person name="Eisen J.A."/>
            <person name="Garrity G."/>
            <person name="Hugenholtz P."/>
            <person name="Kyrpides N.C."/>
        </authorList>
    </citation>
    <scope>NUCLEOTIDE SEQUENCE [LARGE SCALE GENOMIC DNA]</scope>
    <source>
        <strain evidence="5 6">AC4r</strain>
    </source>
</reference>
<comment type="subcellular location">
    <subcellularLocation>
        <location evidence="3">Cytoplasm</location>
    </subcellularLocation>
</comment>
<keyword evidence="3" id="KW-0808">Transferase</keyword>
<dbReference type="AlphaFoldDB" id="A0A4Q7TV33"/>
<dbReference type="PANTHER" id="PTHR10695">
    <property type="entry name" value="DEPHOSPHO-COA KINASE-RELATED"/>
    <property type="match status" value="1"/>
</dbReference>
<keyword evidence="3" id="KW-0963">Cytoplasm</keyword>
<dbReference type="GO" id="GO:0015937">
    <property type="term" value="P:coenzyme A biosynthetic process"/>
    <property type="evidence" value="ECO:0007669"/>
    <property type="project" value="UniProtKB-UniRule"/>
</dbReference>
<dbReference type="Proteomes" id="UP000292408">
    <property type="component" value="Unassembled WGS sequence"/>
</dbReference>
<dbReference type="EMBL" id="SGXT01000011">
    <property type="protein sequence ID" value="RZT64140.1"/>
    <property type="molecule type" value="Genomic_DNA"/>
</dbReference>
<dbReference type="EC" id="2.7.1.24" evidence="3 4"/>
<feature type="binding site" evidence="3">
    <location>
        <begin position="11"/>
        <end position="16"/>
    </location>
    <ligand>
        <name>ATP</name>
        <dbReference type="ChEBI" id="CHEBI:30616"/>
    </ligand>
</feature>
<comment type="function">
    <text evidence="3">Catalyzes the phosphorylation of the 3'-hydroxyl group of dephosphocoenzyme A to form coenzyme A.</text>
</comment>
<dbReference type="InterPro" id="IPR001977">
    <property type="entry name" value="Depp_CoAkinase"/>
</dbReference>
<dbReference type="OrthoDB" id="9812943at2"/>
<proteinExistence type="inferred from homology"/>
<dbReference type="HAMAP" id="MF_00376">
    <property type="entry name" value="Dephospho_CoA_kinase"/>
    <property type="match status" value="1"/>
</dbReference>
<evidence type="ECO:0000256" key="3">
    <source>
        <dbReference type="HAMAP-Rule" id="MF_00376"/>
    </source>
</evidence>
<keyword evidence="3 5" id="KW-0418">Kinase</keyword>
<dbReference type="NCBIfam" id="NF002879">
    <property type="entry name" value="PRK03333.1"/>
    <property type="match status" value="1"/>
</dbReference>
<dbReference type="InterPro" id="IPR027417">
    <property type="entry name" value="P-loop_NTPase"/>
</dbReference>
<keyword evidence="6" id="KW-1185">Reference proteome</keyword>
<gene>
    <name evidence="3" type="primary">coaE</name>
    <name evidence="5" type="ORF">EV140_0377</name>
</gene>
<dbReference type="SUPFAM" id="SSF52540">
    <property type="entry name" value="P-loop containing nucleoside triphosphate hydrolases"/>
    <property type="match status" value="1"/>
</dbReference>
<evidence type="ECO:0000313" key="5">
    <source>
        <dbReference type="EMBL" id="RZT64140.1"/>
    </source>
</evidence>
<dbReference type="CDD" id="cd02022">
    <property type="entry name" value="DPCK"/>
    <property type="match status" value="1"/>
</dbReference>
<dbReference type="GO" id="GO:0004140">
    <property type="term" value="F:dephospho-CoA kinase activity"/>
    <property type="evidence" value="ECO:0007669"/>
    <property type="project" value="UniProtKB-UniRule"/>
</dbReference>
<evidence type="ECO:0000256" key="4">
    <source>
        <dbReference type="NCBIfam" id="TIGR00152"/>
    </source>
</evidence>
<comment type="caution">
    <text evidence="5">The sequence shown here is derived from an EMBL/GenBank/DDBJ whole genome shotgun (WGS) entry which is preliminary data.</text>
</comment>
<keyword evidence="3" id="KW-0173">Coenzyme A biosynthesis</keyword>
<keyword evidence="1 3" id="KW-0547">Nucleotide-binding</keyword>
<accession>A0A4Q7TV33</accession>
<name>A0A4Q7TV33_9MICO</name>